<dbReference type="Gene3D" id="2.102.10.10">
    <property type="entry name" value="Rieske [2Fe-2S] iron-sulphur domain"/>
    <property type="match status" value="1"/>
</dbReference>
<keyword evidence="5" id="KW-1015">Disulfide bond</keyword>
<dbReference type="SUPFAM" id="SSF50022">
    <property type="entry name" value="ISP domain"/>
    <property type="match status" value="1"/>
</dbReference>
<evidence type="ECO:0000256" key="2">
    <source>
        <dbReference type="ARBA" id="ARBA00022723"/>
    </source>
</evidence>
<dbReference type="GO" id="GO:0004497">
    <property type="term" value="F:monooxygenase activity"/>
    <property type="evidence" value="ECO:0007669"/>
    <property type="project" value="UniProtKB-ARBA"/>
</dbReference>
<dbReference type="InterPro" id="IPR036922">
    <property type="entry name" value="Rieske_2Fe-2S_sf"/>
</dbReference>
<dbReference type="AlphaFoldDB" id="A0A4R5VNK6"/>
<feature type="domain" description="Rieske" evidence="6">
    <location>
        <begin position="424"/>
        <end position="513"/>
    </location>
</feature>
<dbReference type="CDD" id="cd03477">
    <property type="entry name" value="Rieske_YhfW_C"/>
    <property type="match status" value="1"/>
</dbReference>
<keyword evidence="3" id="KW-0408">Iron</keyword>
<dbReference type="SUPFAM" id="SSF51905">
    <property type="entry name" value="FAD/NAD(P)-binding domain"/>
    <property type="match status" value="1"/>
</dbReference>
<keyword evidence="2" id="KW-0479">Metal-binding</keyword>
<organism evidence="7 8">
    <name type="scientific">Bacillus salipaludis</name>
    <dbReference type="NCBI Taxonomy" id="2547811"/>
    <lineage>
        <taxon>Bacteria</taxon>
        <taxon>Bacillati</taxon>
        <taxon>Bacillota</taxon>
        <taxon>Bacilli</taxon>
        <taxon>Bacillales</taxon>
        <taxon>Bacillaceae</taxon>
        <taxon>Bacillus</taxon>
    </lineage>
</organism>
<dbReference type="InterPro" id="IPR006076">
    <property type="entry name" value="FAD-dep_OxRdtase"/>
</dbReference>
<keyword evidence="4" id="KW-0411">Iron-sulfur</keyword>
<dbReference type="Gene3D" id="3.50.50.60">
    <property type="entry name" value="FAD/NAD(P)-binding domain"/>
    <property type="match status" value="1"/>
</dbReference>
<evidence type="ECO:0000256" key="3">
    <source>
        <dbReference type="ARBA" id="ARBA00023004"/>
    </source>
</evidence>
<keyword evidence="1" id="KW-0001">2Fe-2S</keyword>
<name>A0A4R5VNK6_9BACI</name>
<sequence>MSSAETTNMFPKTYWREIELPTFEALKEDLSVDVAIIGAGITGITAAYLLSKEGVKVALLEAGGVLNGTTGHTTAKVTAQHGILYDELINHFGEENAKLYFESQSNAIQFVEKMVNEKGIDCDFSKQDAYIYATTEQYKKQLETEMSAYERLGIDGALKDTIPFKIQTTGALVMRNQAQFHPLKFLKTLLDEAVSAGCQVFENTTAVDLEEEETSHPKVVTKEGHIVTCKKVVIASHFPFYDKPGLYFARMYASRSYAIGIKLTEEYPGGMYISADNPPRSIRYTPFNGENLLIIGGENHKTGQGIDTLAHYRALEDFAKEVFGLSGYTYRWSAQDLITLDRVPYIGQITENKENVLVATGYKKWGMTTGIFAGHLLTDYVLERDNPYKELYSPSRFQADPDLKQVVSTNADVAKHLLKGKLEFVPKDPGDLRPGEGSAVMHKGKRAGAYKDENGKLYIVDTTCTHIGCETEWNHAEKSWDCPCHGSRFSYSGDVIEGPALKPLKNVGDEYYS</sequence>
<dbReference type="PANTHER" id="PTHR13847:SF274">
    <property type="entry name" value="RIESKE 2FE-2S IRON-SULFUR PROTEIN YHFW-RELATED"/>
    <property type="match status" value="1"/>
</dbReference>
<dbReference type="Pfam" id="PF00355">
    <property type="entry name" value="Rieske"/>
    <property type="match status" value="1"/>
</dbReference>
<dbReference type="Gene3D" id="3.30.9.10">
    <property type="entry name" value="D-Amino Acid Oxidase, subunit A, domain 2"/>
    <property type="match status" value="1"/>
</dbReference>
<dbReference type="GO" id="GO:0016705">
    <property type="term" value="F:oxidoreductase activity, acting on paired donors, with incorporation or reduction of molecular oxygen"/>
    <property type="evidence" value="ECO:0007669"/>
    <property type="project" value="UniProtKB-ARBA"/>
</dbReference>
<dbReference type="RefSeq" id="WP_133336255.1">
    <property type="nucleotide sequence ID" value="NZ_SMYO01000008.1"/>
</dbReference>
<accession>A0A4R5VNK6</accession>
<dbReference type="GO" id="GO:0016020">
    <property type="term" value="C:membrane"/>
    <property type="evidence" value="ECO:0007669"/>
    <property type="project" value="InterPro"/>
</dbReference>
<dbReference type="Proteomes" id="UP000295132">
    <property type="component" value="Unassembled WGS sequence"/>
</dbReference>
<dbReference type="GO" id="GO:0005737">
    <property type="term" value="C:cytoplasm"/>
    <property type="evidence" value="ECO:0007669"/>
    <property type="project" value="TreeGrafter"/>
</dbReference>
<evidence type="ECO:0000313" key="7">
    <source>
        <dbReference type="EMBL" id="TDK59680.1"/>
    </source>
</evidence>
<evidence type="ECO:0000256" key="5">
    <source>
        <dbReference type="ARBA" id="ARBA00023157"/>
    </source>
</evidence>
<evidence type="ECO:0000256" key="4">
    <source>
        <dbReference type="ARBA" id="ARBA00023014"/>
    </source>
</evidence>
<dbReference type="InterPro" id="IPR005805">
    <property type="entry name" value="Rieske_Fe-S_prot_C"/>
</dbReference>
<gene>
    <name evidence="7" type="ORF">E2K98_17270</name>
</gene>
<reference evidence="7 8" key="1">
    <citation type="submission" date="2019-03" db="EMBL/GenBank/DDBJ databases">
        <title>Bacillus niacini sp. nov. a Nicotinate-Metabolizing Mesophile Isolated from Soil.</title>
        <authorList>
            <person name="Zhang G."/>
        </authorList>
    </citation>
    <scope>NUCLEOTIDE SEQUENCE [LARGE SCALE GENOMIC DNA]</scope>
    <source>
        <strain evidence="7 8">WN066</strain>
    </source>
</reference>
<dbReference type="FunFam" id="2.102.10.10:FF:000014">
    <property type="entry name" value="Oxidoreductase, FAD dependent"/>
    <property type="match status" value="1"/>
</dbReference>
<dbReference type="PANTHER" id="PTHR13847">
    <property type="entry name" value="SARCOSINE DEHYDROGENASE-RELATED"/>
    <property type="match status" value="1"/>
</dbReference>
<dbReference type="GO" id="GO:0051537">
    <property type="term" value="F:2 iron, 2 sulfur cluster binding"/>
    <property type="evidence" value="ECO:0007669"/>
    <property type="project" value="UniProtKB-KW"/>
</dbReference>
<evidence type="ECO:0000256" key="1">
    <source>
        <dbReference type="ARBA" id="ARBA00022714"/>
    </source>
</evidence>
<evidence type="ECO:0000259" key="6">
    <source>
        <dbReference type="PROSITE" id="PS51296"/>
    </source>
</evidence>
<dbReference type="PROSITE" id="PS51296">
    <property type="entry name" value="RIESKE"/>
    <property type="match status" value="1"/>
</dbReference>
<evidence type="ECO:0000313" key="8">
    <source>
        <dbReference type="Proteomes" id="UP000295132"/>
    </source>
</evidence>
<dbReference type="InterPro" id="IPR036188">
    <property type="entry name" value="FAD/NAD-bd_sf"/>
</dbReference>
<proteinExistence type="predicted"/>
<dbReference type="InterPro" id="IPR038010">
    <property type="entry name" value="YhfW_C"/>
</dbReference>
<protein>
    <submittedName>
        <fullName evidence="7">FAD-dependent oxidoreductase</fullName>
    </submittedName>
</protein>
<dbReference type="InterPro" id="IPR017941">
    <property type="entry name" value="Rieske_2Fe-2S"/>
</dbReference>
<dbReference type="EMBL" id="SMYO01000008">
    <property type="protein sequence ID" value="TDK59680.1"/>
    <property type="molecule type" value="Genomic_DNA"/>
</dbReference>
<dbReference type="Pfam" id="PF01266">
    <property type="entry name" value="DAO"/>
    <property type="match status" value="1"/>
</dbReference>
<dbReference type="GO" id="GO:0046872">
    <property type="term" value="F:metal ion binding"/>
    <property type="evidence" value="ECO:0007669"/>
    <property type="project" value="UniProtKB-KW"/>
</dbReference>
<comment type="caution">
    <text evidence="7">The sequence shown here is derived from an EMBL/GenBank/DDBJ whole genome shotgun (WGS) entry which is preliminary data.</text>
</comment>
<dbReference type="PRINTS" id="PR00162">
    <property type="entry name" value="RIESKE"/>
</dbReference>